<dbReference type="RefSeq" id="WP_171627602.1">
    <property type="nucleotide sequence ID" value="NZ_JABBPG010000010.1"/>
</dbReference>
<keyword evidence="2" id="KW-1185">Reference proteome</keyword>
<dbReference type="Proteomes" id="UP000586305">
    <property type="component" value="Unassembled WGS sequence"/>
</dbReference>
<protein>
    <submittedName>
        <fullName evidence="1">Uncharacterized protein</fullName>
    </submittedName>
</protein>
<evidence type="ECO:0000313" key="2">
    <source>
        <dbReference type="Proteomes" id="UP000586305"/>
    </source>
</evidence>
<comment type="caution">
    <text evidence="1">The sequence shown here is derived from an EMBL/GenBank/DDBJ whole genome shotgun (WGS) entry which is preliminary data.</text>
</comment>
<dbReference type="EMBL" id="JABBPG010000010">
    <property type="protein sequence ID" value="NOU52542.1"/>
    <property type="molecule type" value="Genomic_DNA"/>
</dbReference>
<name>A0A849VGJ8_9GAMM</name>
<gene>
    <name evidence="1" type="ORF">HG263_18730</name>
</gene>
<proteinExistence type="predicted"/>
<reference evidence="1 2" key="1">
    <citation type="submission" date="2020-04" db="EMBL/GenBank/DDBJ databases">
        <title>Pseudoalteromonas caenipelagi sp. nov., isolated from a tidal flat.</title>
        <authorList>
            <person name="Park S."/>
            <person name="Yoon J.-H."/>
        </authorList>
    </citation>
    <scope>NUCLEOTIDE SEQUENCE [LARGE SCALE GENOMIC DNA]</scope>
    <source>
        <strain evidence="1 2">JBTF-M23</strain>
    </source>
</reference>
<accession>A0A849VGJ8</accession>
<evidence type="ECO:0000313" key="1">
    <source>
        <dbReference type="EMBL" id="NOU52542.1"/>
    </source>
</evidence>
<organism evidence="1 2">
    <name type="scientific">Pseudoalteromonas caenipelagi</name>
    <dbReference type="NCBI Taxonomy" id="2726988"/>
    <lineage>
        <taxon>Bacteria</taxon>
        <taxon>Pseudomonadati</taxon>
        <taxon>Pseudomonadota</taxon>
        <taxon>Gammaproteobacteria</taxon>
        <taxon>Alteromonadales</taxon>
        <taxon>Pseudoalteromonadaceae</taxon>
        <taxon>Pseudoalteromonas</taxon>
    </lineage>
</organism>
<dbReference type="AlphaFoldDB" id="A0A849VGJ8"/>
<sequence length="93" mass="10772">MRYAADWKLHSSWAALIATSYAIYLQKTLLEQDEDWVFSPSQLKNLMVPKQCHQNAEDTGVVLDFVRVNGECRIQDPLKFQALELNRLGYLDL</sequence>